<feature type="domain" description="Big-1" evidence="4">
    <location>
        <begin position="47"/>
        <end position="147"/>
    </location>
</feature>
<feature type="signal peptide" evidence="3">
    <location>
        <begin position="1"/>
        <end position="19"/>
    </location>
</feature>
<evidence type="ECO:0000313" key="6">
    <source>
        <dbReference type="Proteomes" id="UP001221208"/>
    </source>
</evidence>
<feature type="chain" id="PRO_5046862431" evidence="3">
    <location>
        <begin position="20"/>
        <end position="639"/>
    </location>
</feature>
<comment type="caution">
    <text evidence="5">The sequence shown here is derived from an EMBL/GenBank/DDBJ whole genome shotgun (WGS) entry which is preliminary data.</text>
</comment>
<dbReference type="EMBL" id="JAQQXR010000011">
    <property type="protein sequence ID" value="MDC8760262.1"/>
    <property type="molecule type" value="Genomic_DNA"/>
</dbReference>
<feature type="domain" description="Big-1" evidence="4">
    <location>
        <begin position="266"/>
        <end position="357"/>
    </location>
</feature>
<evidence type="ECO:0000313" key="5">
    <source>
        <dbReference type="EMBL" id="MDC8760262.1"/>
    </source>
</evidence>
<name>A0ABT5K5I4_9BURK</name>
<organism evidence="5 6">
    <name type="scientific">Janthinobacterium fluminis</name>
    <dbReference type="NCBI Taxonomy" id="2987524"/>
    <lineage>
        <taxon>Bacteria</taxon>
        <taxon>Pseudomonadati</taxon>
        <taxon>Pseudomonadota</taxon>
        <taxon>Betaproteobacteria</taxon>
        <taxon>Burkholderiales</taxon>
        <taxon>Oxalobacteraceae</taxon>
        <taxon>Janthinobacterium</taxon>
    </lineage>
</organism>
<dbReference type="PROSITE" id="PS51257">
    <property type="entry name" value="PROKAR_LIPOPROTEIN"/>
    <property type="match status" value="1"/>
</dbReference>
<accession>A0ABT5K5I4</accession>
<dbReference type="InterPro" id="IPR013783">
    <property type="entry name" value="Ig-like_fold"/>
</dbReference>
<feature type="region of interest" description="Disordered" evidence="2">
    <location>
        <begin position="443"/>
        <end position="468"/>
    </location>
</feature>
<dbReference type="InterPro" id="IPR008964">
    <property type="entry name" value="Invasin/intimin_cell_adhesion"/>
</dbReference>
<dbReference type="PROSITE" id="PS51127">
    <property type="entry name" value="BIG1"/>
    <property type="match status" value="2"/>
</dbReference>
<keyword evidence="3" id="KW-0732">Signal</keyword>
<dbReference type="RefSeq" id="WP_273673913.1">
    <property type="nucleotide sequence ID" value="NZ_JAQQXR010000011.1"/>
</dbReference>
<sequence>MKPLSGWLALAACAALLLACGGGGGNPGAVPGNGNPGTGTTAAATVAVSFVNASGQAANAVTSAAPLTARALVKDAAGKAVANALVTFATDAELGVFSPSAGTALSDASGVASVTLRPASLAASGAGTVTASATLAGTTVKGDANFAVGATALTLSPLSLSLSQIAAYGSTDVTVDVLSGGVKFTEQLNVAFSSACVTAGKASLAALVPTSNGTARAVFRDLGCGNNDTISATVSGLSGAGSTASLKIASPAAASVQFTAAAPTDKSIVIKGQGGLLRTETATLTFKVFDIFSQPLANQAVTFSTNSPDVTLNKASDNTDAKGEVITTVNSGTKPTTFKVTATLAGGISTQSDSIVVTTGQAVIKAFSLSVSKANIEGWSYDSGTVTPASSINILLADASGNPVPDGAPVVFQTNLGAVGSSSKGGCTTVNGGCTVDFRSQNPRVADAPNSPSTPCNTASGGANDARVSSDSTRAGLATVCASTTDGSSTLFSKIAIFMSGSSASKVYLDGAPTPLTGAQVDLGSVGAYESKVFSLQINDLNFNPMPVDTTVAVANLVNATAAGVAPDKVPNIFPHSPAGDDQSGNVISGNQGSTHTVTIGGTQPKPCTGPLVGTFNVVITTPRGLATPYPFKLTFTCP</sequence>
<dbReference type="Pfam" id="PF02369">
    <property type="entry name" value="Big_1"/>
    <property type="match status" value="1"/>
</dbReference>
<gene>
    <name evidence="5" type="ORF">OIK44_21970</name>
</gene>
<dbReference type="SUPFAM" id="SSF49373">
    <property type="entry name" value="Invasin/intimin cell-adhesion fragments"/>
    <property type="match status" value="2"/>
</dbReference>
<protein>
    <submittedName>
        <fullName evidence="5">Ig-like domain-containing protein</fullName>
    </submittedName>
</protein>
<evidence type="ECO:0000256" key="1">
    <source>
        <dbReference type="ARBA" id="ARBA00010116"/>
    </source>
</evidence>
<dbReference type="InterPro" id="IPR003344">
    <property type="entry name" value="Big_1_dom"/>
</dbReference>
<feature type="compositionally biased region" description="Polar residues" evidence="2">
    <location>
        <begin position="450"/>
        <end position="468"/>
    </location>
</feature>
<comment type="similarity">
    <text evidence="1">Belongs to the intimin/invasin family.</text>
</comment>
<evidence type="ECO:0000256" key="3">
    <source>
        <dbReference type="SAM" id="SignalP"/>
    </source>
</evidence>
<dbReference type="SMART" id="SM00634">
    <property type="entry name" value="BID_1"/>
    <property type="match status" value="2"/>
</dbReference>
<dbReference type="Proteomes" id="UP001221208">
    <property type="component" value="Unassembled WGS sequence"/>
</dbReference>
<evidence type="ECO:0000259" key="4">
    <source>
        <dbReference type="PROSITE" id="PS51127"/>
    </source>
</evidence>
<keyword evidence="6" id="KW-1185">Reference proteome</keyword>
<dbReference type="Gene3D" id="2.60.40.10">
    <property type="entry name" value="Immunoglobulins"/>
    <property type="match status" value="2"/>
</dbReference>
<proteinExistence type="inferred from homology"/>
<evidence type="ECO:0000256" key="2">
    <source>
        <dbReference type="SAM" id="MobiDB-lite"/>
    </source>
</evidence>
<reference evidence="5 6" key="1">
    <citation type="submission" date="2022-10" db="EMBL/GenBank/DDBJ databases">
        <title>Janthinobacterium sp. hw3 Genome sequencing.</title>
        <authorList>
            <person name="Park S."/>
        </authorList>
    </citation>
    <scope>NUCLEOTIDE SEQUENCE [LARGE SCALE GENOMIC DNA]</scope>
    <source>
        <strain evidence="6">hw3</strain>
    </source>
</reference>